<name>A0A183B8W5_9TREM</name>
<feature type="compositionally biased region" description="Basic residues" evidence="1">
    <location>
        <begin position="406"/>
        <end position="418"/>
    </location>
</feature>
<feature type="region of interest" description="Disordered" evidence="1">
    <location>
        <begin position="395"/>
        <end position="426"/>
    </location>
</feature>
<proteinExistence type="predicted"/>
<gene>
    <name evidence="2" type="ORF">ECPE_LOCUS15650</name>
</gene>
<evidence type="ECO:0000313" key="3">
    <source>
        <dbReference type="Proteomes" id="UP000272942"/>
    </source>
</evidence>
<evidence type="ECO:0000256" key="1">
    <source>
        <dbReference type="SAM" id="MobiDB-lite"/>
    </source>
</evidence>
<accession>A0A183B8W5</accession>
<keyword evidence="3" id="KW-1185">Reference proteome</keyword>
<evidence type="ECO:0000313" key="2">
    <source>
        <dbReference type="EMBL" id="VDP92922.1"/>
    </source>
</evidence>
<organism evidence="4">
    <name type="scientific">Echinostoma caproni</name>
    <dbReference type="NCBI Taxonomy" id="27848"/>
    <lineage>
        <taxon>Eukaryota</taxon>
        <taxon>Metazoa</taxon>
        <taxon>Spiralia</taxon>
        <taxon>Lophotrochozoa</taxon>
        <taxon>Platyhelminthes</taxon>
        <taxon>Trematoda</taxon>
        <taxon>Digenea</taxon>
        <taxon>Plagiorchiida</taxon>
        <taxon>Echinostomata</taxon>
        <taxon>Echinostomatoidea</taxon>
        <taxon>Echinostomatidae</taxon>
        <taxon>Echinostoma</taxon>
    </lineage>
</organism>
<protein>
    <submittedName>
        <fullName evidence="4">Transmembrane protein</fullName>
    </submittedName>
</protein>
<sequence length="458" mass="48904">MMDENSQKPLVSSDSSTRTELTSSPLEIIPPNGIDDGHFLDNLQPLHIRTSPSSVPVIPGPPDIVSRGARPLYPAYTMEDSLSAEEMEIRALCEERLDNVIRKTSTTVPTFVIDTEPFPVMPPTPPRIPQQSVLHPRSPVAPLVLMPPSHESLTTDRTRRRLSGSFKKPVWSPGMVRPATNLDLGSSEVYACGGSGPSGPSNSSSVLPQKPSPIGSVYSIDQSSLNPVRLNPSLGSIGSDVLLGTTDSRLVNPTVPQTTEVVRLAPGEQDVWSVGSVNAPNEKNWIGRPSLLPQSQSRTAFAIGTPVVAPIDLTNVAYYGPVPRIVGVGGDGGIGGANSESSVRIPLSSGSSTTDDSASLNPVLFGGLRSSDQYGPRIVSPSPRVVDLSGEEHLVSDPTSQDHLRRVGPKQKSVRWARRPSESPSPAMLTVSRLTYLVVMFMSVSPMFMNGLPTHLSL</sequence>
<dbReference type="EMBL" id="UZAN01061305">
    <property type="protein sequence ID" value="VDP92922.1"/>
    <property type="molecule type" value="Genomic_DNA"/>
</dbReference>
<feature type="region of interest" description="Disordered" evidence="1">
    <location>
        <begin position="1"/>
        <end position="30"/>
    </location>
</feature>
<reference evidence="4" key="1">
    <citation type="submission" date="2016-06" db="UniProtKB">
        <authorList>
            <consortium name="WormBaseParasite"/>
        </authorList>
    </citation>
    <scope>IDENTIFICATION</scope>
</reference>
<feature type="compositionally biased region" description="Polar residues" evidence="1">
    <location>
        <begin position="7"/>
        <end position="25"/>
    </location>
</feature>
<dbReference type="AlphaFoldDB" id="A0A183B8W5"/>
<dbReference type="Proteomes" id="UP000272942">
    <property type="component" value="Unassembled WGS sequence"/>
</dbReference>
<reference evidence="2 3" key="2">
    <citation type="submission" date="2018-11" db="EMBL/GenBank/DDBJ databases">
        <authorList>
            <consortium name="Pathogen Informatics"/>
        </authorList>
    </citation>
    <scope>NUCLEOTIDE SEQUENCE [LARGE SCALE GENOMIC DNA]</scope>
    <source>
        <strain evidence="2 3">Egypt</strain>
    </source>
</reference>
<evidence type="ECO:0000313" key="4">
    <source>
        <dbReference type="WBParaSite" id="ECPE_0001569001-mRNA-1"/>
    </source>
</evidence>
<feature type="compositionally biased region" description="Basic and acidic residues" evidence="1">
    <location>
        <begin position="395"/>
        <end position="405"/>
    </location>
</feature>
<dbReference type="WBParaSite" id="ECPE_0001569001-mRNA-1">
    <property type="protein sequence ID" value="ECPE_0001569001-mRNA-1"/>
    <property type="gene ID" value="ECPE_0001569001"/>
</dbReference>